<dbReference type="InterPro" id="IPR012871">
    <property type="entry name" value="DUF1668_ORYSA"/>
</dbReference>
<evidence type="ECO:0000313" key="2">
    <source>
        <dbReference type="Proteomes" id="UP001497457"/>
    </source>
</evidence>
<dbReference type="PANTHER" id="PTHR33085:SF128">
    <property type="entry name" value="DUF1618 DOMAIN-CONTAINING PROTEIN"/>
    <property type="match status" value="1"/>
</dbReference>
<name>A0ABC9C569_9POAL</name>
<reference evidence="2" key="1">
    <citation type="submission" date="2024-06" db="EMBL/GenBank/DDBJ databases">
        <authorList>
            <person name="Ryan C."/>
        </authorList>
    </citation>
    <scope>NUCLEOTIDE SEQUENCE [LARGE SCALE GENOMIC DNA]</scope>
</reference>
<reference evidence="1 2" key="2">
    <citation type="submission" date="2024-10" db="EMBL/GenBank/DDBJ databases">
        <authorList>
            <person name="Ryan C."/>
        </authorList>
    </citation>
    <scope>NUCLEOTIDE SEQUENCE [LARGE SCALE GENOMIC DNA]</scope>
</reference>
<dbReference type="AlphaFoldDB" id="A0ABC9C569"/>
<accession>A0ABC9C569</accession>
<evidence type="ECO:0000313" key="1">
    <source>
        <dbReference type="EMBL" id="CAL5015048.1"/>
    </source>
</evidence>
<keyword evidence="2" id="KW-1185">Reference proteome</keyword>
<dbReference type="Proteomes" id="UP001497457">
    <property type="component" value="Chromosome 29rd"/>
</dbReference>
<dbReference type="PANTHER" id="PTHR33085">
    <property type="entry name" value="OS12G0113100 PROTEIN-RELATED"/>
    <property type="match status" value="1"/>
</dbReference>
<proteinExistence type="predicted"/>
<organism evidence="1 2">
    <name type="scientific">Urochloa decumbens</name>
    <dbReference type="NCBI Taxonomy" id="240449"/>
    <lineage>
        <taxon>Eukaryota</taxon>
        <taxon>Viridiplantae</taxon>
        <taxon>Streptophyta</taxon>
        <taxon>Embryophyta</taxon>
        <taxon>Tracheophyta</taxon>
        <taxon>Spermatophyta</taxon>
        <taxon>Magnoliopsida</taxon>
        <taxon>Liliopsida</taxon>
        <taxon>Poales</taxon>
        <taxon>Poaceae</taxon>
        <taxon>PACMAD clade</taxon>
        <taxon>Panicoideae</taxon>
        <taxon>Panicodae</taxon>
        <taxon>Paniceae</taxon>
        <taxon>Melinidinae</taxon>
        <taxon>Urochloa</taxon>
    </lineage>
</organism>
<sequence length="418" mass="46908">MSKRHLCIDLDDPEIGEIHSARELTSKRPFLARCSGLLAEHNQPLLGRCSGLFAESETTKRPFLGGCSGHTATLPEQQQRKYLFLVLNDWDRGYSIYRVGEDDFDADASLNAPRPAVSLLVRIVAQHAYSRSFASHGTKIMAMYPAESSPGIPAFDTNTMGMTVCPCPMSRGHCGSKPLYASVSGRLLAFVYPFLEVLGPEPPPTEESWSWISMEPMPPFESTLVNSYVVHPDGRTIFVSVKGYKLNPGLSLPFRGDQNSTFTFDMESHKWTHIGDWLLPFKGQAYYDQELDAWVGLCFYKKGAGHICCCDVPPATGCMTMPVWKLGVDIFFDVNSKRHLGTTLVYMDNSRFCLVESSTPKDDDFYPRLRLVKMTSFQLKYGKEGELRVSGRCTYASMAYQIPHEHVDVTLNPVAFWM</sequence>
<gene>
    <name evidence="1" type="ORF">URODEC1_LOCUS72319</name>
</gene>
<protein>
    <submittedName>
        <fullName evidence="1">Uncharacterized protein</fullName>
    </submittedName>
</protein>
<dbReference type="EMBL" id="OZ075139">
    <property type="protein sequence ID" value="CAL5015048.1"/>
    <property type="molecule type" value="Genomic_DNA"/>
</dbReference>
<dbReference type="Pfam" id="PF07893">
    <property type="entry name" value="DUF1668"/>
    <property type="match status" value="1"/>
</dbReference>